<feature type="compositionally biased region" description="Low complexity" evidence="13">
    <location>
        <begin position="881"/>
        <end position="903"/>
    </location>
</feature>
<gene>
    <name evidence="15" type="ORF">QTG54_016039</name>
</gene>
<feature type="region of interest" description="Disordered" evidence="13">
    <location>
        <begin position="206"/>
        <end position="237"/>
    </location>
</feature>
<dbReference type="GO" id="GO:0016020">
    <property type="term" value="C:membrane"/>
    <property type="evidence" value="ECO:0007669"/>
    <property type="project" value="UniProtKB-SubCell"/>
</dbReference>
<feature type="compositionally biased region" description="Low complexity" evidence="13">
    <location>
        <begin position="1052"/>
        <end position="1067"/>
    </location>
</feature>
<evidence type="ECO:0000256" key="3">
    <source>
        <dbReference type="ARBA" id="ARBA00006702"/>
    </source>
</evidence>
<accession>A0AAD8XTA0</accession>
<feature type="compositionally biased region" description="Polar residues" evidence="13">
    <location>
        <begin position="21"/>
        <end position="34"/>
    </location>
</feature>
<feature type="compositionally biased region" description="Low complexity" evidence="13">
    <location>
        <begin position="263"/>
        <end position="274"/>
    </location>
</feature>
<dbReference type="InterPro" id="IPR036457">
    <property type="entry name" value="PPM-type-like_dom_sf"/>
</dbReference>
<feature type="compositionally biased region" description="Polar residues" evidence="13">
    <location>
        <begin position="220"/>
        <end position="237"/>
    </location>
</feature>
<evidence type="ECO:0000256" key="1">
    <source>
        <dbReference type="ARBA" id="ARBA00001936"/>
    </source>
</evidence>
<evidence type="ECO:0000256" key="13">
    <source>
        <dbReference type="SAM" id="MobiDB-lite"/>
    </source>
</evidence>
<dbReference type="InterPro" id="IPR000222">
    <property type="entry name" value="PP2C_BS"/>
</dbReference>
<comment type="caution">
    <text evidence="15">The sequence shown here is derived from an EMBL/GenBank/DDBJ whole genome shotgun (WGS) entry which is preliminary data.</text>
</comment>
<evidence type="ECO:0000256" key="11">
    <source>
        <dbReference type="ARBA" id="ARBA00048336"/>
    </source>
</evidence>
<reference evidence="15" key="1">
    <citation type="submission" date="2023-06" db="EMBL/GenBank/DDBJ databases">
        <title>Survivors Of The Sea: Transcriptome response of Skeletonema marinoi to long-term dormancy.</title>
        <authorList>
            <person name="Pinder M.I.M."/>
            <person name="Kourtchenko O."/>
            <person name="Robertson E.K."/>
            <person name="Larsson T."/>
            <person name="Maumus F."/>
            <person name="Osuna-Cruz C.M."/>
            <person name="Vancaester E."/>
            <person name="Stenow R."/>
            <person name="Vandepoele K."/>
            <person name="Ploug H."/>
            <person name="Bruchert V."/>
            <person name="Godhe A."/>
            <person name="Topel M."/>
        </authorList>
    </citation>
    <scope>NUCLEOTIDE SEQUENCE</scope>
    <source>
        <strain evidence="15">R05AC</strain>
    </source>
</reference>
<dbReference type="PANTHER" id="PTHR13832:SF803">
    <property type="entry name" value="PROTEIN PHOSPHATASE 1G"/>
    <property type="match status" value="1"/>
</dbReference>
<dbReference type="GO" id="GO:0004722">
    <property type="term" value="F:protein serine/threonine phosphatase activity"/>
    <property type="evidence" value="ECO:0007669"/>
    <property type="project" value="UniProtKB-EC"/>
</dbReference>
<feature type="compositionally biased region" description="Low complexity" evidence="13">
    <location>
        <begin position="612"/>
        <end position="659"/>
    </location>
</feature>
<dbReference type="SMART" id="SM00332">
    <property type="entry name" value="PP2Cc"/>
    <property type="match status" value="1"/>
</dbReference>
<comment type="catalytic activity">
    <reaction evidence="10">
        <text>O-phospho-L-seryl-[protein] + H2O = L-seryl-[protein] + phosphate</text>
        <dbReference type="Rhea" id="RHEA:20629"/>
        <dbReference type="Rhea" id="RHEA-COMP:9863"/>
        <dbReference type="Rhea" id="RHEA-COMP:11604"/>
        <dbReference type="ChEBI" id="CHEBI:15377"/>
        <dbReference type="ChEBI" id="CHEBI:29999"/>
        <dbReference type="ChEBI" id="CHEBI:43474"/>
        <dbReference type="ChEBI" id="CHEBI:83421"/>
        <dbReference type="EC" id="3.1.3.16"/>
    </reaction>
</comment>
<comment type="catalytic activity">
    <reaction evidence="11">
        <text>O-phospho-L-threonyl-[protein] + H2O = L-threonyl-[protein] + phosphate</text>
        <dbReference type="Rhea" id="RHEA:47004"/>
        <dbReference type="Rhea" id="RHEA-COMP:11060"/>
        <dbReference type="Rhea" id="RHEA-COMP:11605"/>
        <dbReference type="ChEBI" id="CHEBI:15377"/>
        <dbReference type="ChEBI" id="CHEBI:30013"/>
        <dbReference type="ChEBI" id="CHEBI:43474"/>
        <dbReference type="ChEBI" id="CHEBI:61977"/>
        <dbReference type="EC" id="3.1.3.16"/>
    </reaction>
</comment>
<feature type="region of interest" description="Disordered" evidence="13">
    <location>
        <begin position="427"/>
        <end position="454"/>
    </location>
</feature>
<feature type="region of interest" description="Disordered" evidence="13">
    <location>
        <begin position="997"/>
        <end position="1067"/>
    </location>
</feature>
<evidence type="ECO:0000256" key="8">
    <source>
        <dbReference type="ARBA" id="ARBA00022912"/>
    </source>
</evidence>
<comment type="similarity">
    <text evidence="3 12">Belongs to the PP2C family.</text>
</comment>
<evidence type="ECO:0000256" key="4">
    <source>
        <dbReference type="ARBA" id="ARBA00013081"/>
    </source>
</evidence>
<feature type="region of interest" description="Disordered" evidence="13">
    <location>
        <begin position="521"/>
        <end position="561"/>
    </location>
</feature>
<feature type="compositionally biased region" description="Basic and acidic residues" evidence="13">
    <location>
        <begin position="1"/>
        <end position="12"/>
    </location>
</feature>
<evidence type="ECO:0000256" key="5">
    <source>
        <dbReference type="ARBA" id="ARBA00022723"/>
    </source>
</evidence>
<keyword evidence="9" id="KW-0464">Manganese</keyword>
<feature type="region of interest" description="Disordered" evidence="13">
    <location>
        <begin position="255"/>
        <end position="318"/>
    </location>
</feature>
<dbReference type="SUPFAM" id="SSF81606">
    <property type="entry name" value="PP2C-like"/>
    <property type="match status" value="1"/>
</dbReference>
<dbReference type="CDD" id="cd00143">
    <property type="entry name" value="PP2Cc"/>
    <property type="match status" value="1"/>
</dbReference>
<evidence type="ECO:0000256" key="6">
    <source>
        <dbReference type="ARBA" id="ARBA00022801"/>
    </source>
</evidence>
<evidence type="ECO:0000256" key="12">
    <source>
        <dbReference type="RuleBase" id="RU003465"/>
    </source>
</evidence>
<evidence type="ECO:0000256" key="2">
    <source>
        <dbReference type="ARBA" id="ARBA00004170"/>
    </source>
</evidence>
<dbReference type="Gene3D" id="3.60.40.10">
    <property type="entry name" value="PPM-type phosphatase domain"/>
    <property type="match status" value="1"/>
</dbReference>
<dbReference type="EC" id="3.1.3.16" evidence="4"/>
<dbReference type="PANTHER" id="PTHR13832">
    <property type="entry name" value="PROTEIN PHOSPHATASE 2C"/>
    <property type="match status" value="1"/>
</dbReference>
<feature type="compositionally biased region" description="Basic residues" evidence="13">
    <location>
        <begin position="905"/>
        <end position="915"/>
    </location>
</feature>
<feature type="compositionally biased region" description="Polar residues" evidence="13">
    <location>
        <begin position="526"/>
        <end position="550"/>
    </location>
</feature>
<proteinExistence type="inferred from homology"/>
<keyword evidence="16" id="KW-1185">Reference proteome</keyword>
<feature type="region of interest" description="Disordered" evidence="13">
    <location>
        <begin position="1"/>
        <end position="36"/>
    </location>
</feature>
<feature type="region of interest" description="Disordered" evidence="13">
    <location>
        <begin position="597"/>
        <end position="659"/>
    </location>
</feature>
<keyword evidence="7" id="KW-0460">Magnesium</keyword>
<dbReference type="PROSITE" id="PS01032">
    <property type="entry name" value="PPM_1"/>
    <property type="match status" value="1"/>
</dbReference>
<keyword evidence="8 12" id="KW-0904">Protein phosphatase</keyword>
<keyword evidence="5" id="KW-0479">Metal-binding</keyword>
<evidence type="ECO:0000313" key="16">
    <source>
        <dbReference type="Proteomes" id="UP001224775"/>
    </source>
</evidence>
<dbReference type="InterPro" id="IPR015655">
    <property type="entry name" value="PP2C"/>
</dbReference>
<feature type="region of interest" description="Disordered" evidence="13">
    <location>
        <begin position="775"/>
        <end position="798"/>
    </location>
</feature>
<name>A0AAD8XTA0_9STRA</name>
<feature type="compositionally biased region" description="Low complexity" evidence="13">
    <location>
        <begin position="1014"/>
        <end position="1023"/>
    </location>
</feature>
<dbReference type="Pfam" id="PF00481">
    <property type="entry name" value="PP2C"/>
    <property type="match status" value="1"/>
</dbReference>
<comment type="cofactor">
    <cofactor evidence="1">
        <name>Mn(2+)</name>
        <dbReference type="ChEBI" id="CHEBI:29035"/>
    </cofactor>
</comment>
<sequence>MLSSLKREEEKATVSPLPYSPSLQQASSKQSARMMTTVEATGDVEPLTHNRVNPPSSSSFLERANSGISLEIPPPPVLQRSAEDQILPTTSIESAFSSGMGAADQFSSFNNNGGGATSGMINVDNIFSAILDDTPSNNNNNGTMNNTTAANNPASYVSNNSIFHNFTSGGDNNNNEEGLSILIPPKKSSLHGNVITAYNPSLINTAQPPQPLQVQQQQQRINSLGNSTSQQPQLSKSMNTASFLRPIISHAESNDQYDSHYHGNNNGSNGVVRRNSGHHQRPLYGGANSSITPGSRVRSGSREYNGGGTTNRRMSSGIDVPRHAGYLLKRSNNPYVDTAGHSNVDVAVDTASPPPVQELLLNSFDGSGIEPLYTLPFGGVDSDNALTLSPGYDYDEVSVEDEDYKEEDQCFCAPLIQLFTGRRRQKGKHLMSKKRSSDFGSPIIDSREDDQQQKQLLRDVVISQIPLKEPARSDPVPIGGEQQQQQLQHYTNSAASSTNSAAVIESGMTTNRRSMNRLMSRSYSNGSRLNDTSSTPNKSSIKLISVTPSTAPKKEYPPPPPDYIDPRDGHIWRAKYCVLEEGILYFYRNAMEGESDEAQAERNESRNFHAATTVTTSTTTSPSLGLSSSPSVPIPIDSTVGRTGSSSTAATVDSSTRTSLSKMGKKDLFDLSKSPMPMKKSDFFHLRMPSSSMNQQPGGNALVSAITPTPTNNTTPTPALRHSPVLLHHSNSTSTFHHDTDILWEKRVALDCVGAVRSSVQDHGDHAFELLAYGNRDDDEQSDASTRNSGEHQHQQQHEIIDRLILRAGSSDDMNTWMFQFHRSLASYMQRIVNSALNNRHHGANVMRMRPDSPVHQLYQHRRIGTPVGSNTMNKRKQQQSSSPMGSSSFGSGYSPSTGPSLSHGHGRNALYRRKVRDDASSPTPVGSPESLIPRIERADSVDSQKKAVAVLGLRGVRKSVEGTSSSPISTTAAAAPKKYIPPHMRQAAPCKYVPPHLRRKKEVSKVGTDSESEVSTSVVTQVPLNDSIVDDDGSKILRAKTQTREDDGAESDTPSDSALSTTSSLLSRQMDDVSDVISSSNVRRGGCADSTVILGSILDDIFIPRKASILEKARLQPYGCIGGGFFTSMRYAQVEEDSIPFDDDTNNTGSRAFLSGLKWEVGASSECGIRNSNEDSYVVINNLDEMISSQGLTSFAEQDVGQTKQQGLFAIFDGHVGNQAARFSAEKFPEMLMEEQSALASRDSAILSSIEDRTLEVLSNAFDRLDREFCSLCTRDGREWDSGSTALAALVVDDVVTLANLGDCRGVVCRVVSSGIAETADSEWQELDPEDDEDMLWDRANGAFSSGERLYWREVTETHSPLLPEEEERINAANGWIMKETEIPTGQIHRMDFFDEDVVDIVKRCFADRIGQHRSDPARSIQIARTCGDLAVSRAIGDRDFKAAYNLPTQTVVEQRKEIAMSWDGPSVFIYPDGHSGRFKGDLVSSVPDVKFFKIGQEGVVDEFLIMACDGLWDVMDGDDAVRIAKNLLFDKKLSAKDGAERLAELAKHLGSSDNITVILIRFYWEEIDKK</sequence>
<dbReference type="PROSITE" id="PS51746">
    <property type="entry name" value="PPM_2"/>
    <property type="match status" value="1"/>
</dbReference>
<dbReference type="EMBL" id="JATAAI010000051">
    <property type="protein sequence ID" value="KAK1733322.1"/>
    <property type="molecule type" value="Genomic_DNA"/>
</dbReference>
<evidence type="ECO:0000313" key="15">
    <source>
        <dbReference type="EMBL" id="KAK1733322.1"/>
    </source>
</evidence>
<feature type="region of interest" description="Disordered" evidence="13">
    <location>
        <begin position="864"/>
        <end position="945"/>
    </location>
</feature>
<protein>
    <recommendedName>
        <fullName evidence="4">protein-serine/threonine phosphatase</fullName>
        <ecNumber evidence="4">3.1.3.16</ecNumber>
    </recommendedName>
</protein>
<keyword evidence="6 12" id="KW-0378">Hydrolase</keyword>
<evidence type="ECO:0000259" key="14">
    <source>
        <dbReference type="PROSITE" id="PS51746"/>
    </source>
</evidence>
<dbReference type="InterPro" id="IPR001932">
    <property type="entry name" value="PPM-type_phosphatase-like_dom"/>
</dbReference>
<dbReference type="GO" id="GO:0046872">
    <property type="term" value="F:metal ion binding"/>
    <property type="evidence" value="ECO:0007669"/>
    <property type="project" value="UniProtKB-KW"/>
</dbReference>
<dbReference type="Proteomes" id="UP001224775">
    <property type="component" value="Unassembled WGS sequence"/>
</dbReference>
<feature type="domain" description="PPM-type phosphatase" evidence="14">
    <location>
        <begin position="1161"/>
        <end position="1564"/>
    </location>
</feature>
<evidence type="ECO:0000256" key="10">
    <source>
        <dbReference type="ARBA" id="ARBA00047761"/>
    </source>
</evidence>
<comment type="subcellular location">
    <subcellularLocation>
        <location evidence="2">Membrane</location>
        <topology evidence="2">Peripheral membrane protein</topology>
    </subcellularLocation>
</comment>
<evidence type="ECO:0000256" key="9">
    <source>
        <dbReference type="ARBA" id="ARBA00023211"/>
    </source>
</evidence>
<organism evidence="15 16">
    <name type="scientific">Skeletonema marinoi</name>
    <dbReference type="NCBI Taxonomy" id="267567"/>
    <lineage>
        <taxon>Eukaryota</taxon>
        <taxon>Sar</taxon>
        <taxon>Stramenopiles</taxon>
        <taxon>Ochrophyta</taxon>
        <taxon>Bacillariophyta</taxon>
        <taxon>Coscinodiscophyceae</taxon>
        <taxon>Thalassiosirophycidae</taxon>
        <taxon>Thalassiosirales</taxon>
        <taxon>Skeletonemataceae</taxon>
        <taxon>Skeletonema</taxon>
        <taxon>Skeletonema marinoi-dohrnii complex</taxon>
    </lineage>
</organism>
<evidence type="ECO:0000256" key="7">
    <source>
        <dbReference type="ARBA" id="ARBA00022842"/>
    </source>
</evidence>
<feature type="compositionally biased region" description="Basic and acidic residues" evidence="13">
    <location>
        <begin position="789"/>
        <end position="798"/>
    </location>
</feature>
<feature type="compositionally biased region" description="Basic and acidic residues" evidence="13">
    <location>
        <begin position="935"/>
        <end position="945"/>
    </location>
</feature>